<dbReference type="GO" id="GO:0003735">
    <property type="term" value="F:structural constituent of ribosome"/>
    <property type="evidence" value="ECO:0007669"/>
    <property type="project" value="InterPro"/>
</dbReference>
<dbReference type="GO" id="GO:0004252">
    <property type="term" value="F:serine-type endopeptidase activity"/>
    <property type="evidence" value="ECO:0007669"/>
    <property type="project" value="UniProtKB-UniRule"/>
</dbReference>
<dbReference type="Gene3D" id="3.40.50.200">
    <property type="entry name" value="Peptidase S8/S53 domain"/>
    <property type="match status" value="1"/>
</dbReference>
<evidence type="ECO:0000256" key="11">
    <source>
        <dbReference type="ARBA" id="ARBA00023274"/>
    </source>
</evidence>
<dbReference type="InterPro" id="IPR010259">
    <property type="entry name" value="S8pro/Inhibitor_I9"/>
</dbReference>
<dbReference type="Gene3D" id="3.30.1550.10">
    <property type="entry name" value="Ribosomal protein L11/L12, N-terminal domain"/>
    <property type="match status" value="1"/>
</dbReference>
<dbReference type="FunFam" id="3.30.1550.10:FF:000001">
    <property type="entry name" value="50S ribosomal protein L11"/>
    <property type="match status" value="1"/>
</dbReference>
<feature type="active site" description="Charge relay system" evidence="15 16">
    <location>
        <position position="223"/>
    </location>
</feature>
<dbReference type="GO" id="GO:0005840">
    <property type="term" value="C:ribosome"/>
    <property type="evidence" value="ECO:0007669"/>
    <property type="project" value="UniProtKB-KW"/>
</dbReference>
<dbReference type="SUPFAM" id="SSF54747">
    <property type="entry name" value="Ribosomal L11/L12e N-terminal domain"/>
    <property type="match status" value="1"/>
</dbReference>
<dbReference type="GO" id="GO:0019843">
    <property type="term" value="F:rRNA binding"/>
    <property type="evidence" value="ECO:0007669"/>
    <property type="project" value="UniProtKB-KW"/>
</dbReference>
<evidence type="ECO:0000256" key="9">
    <source>
        <dbReference type="ARBA" id="ARBA00022980"/>
    </source>
</evidence>
<dbReference type="FunFam" id="1.10.10.250:FF:000001">
    <property type="entry name" value="50S ribosomal protein L11"/>
    <property type="match status" value="1"/>
</dbReference>
<evidence type="ECO:0000256" key="3">
    <source>
        <dbReference type="ARBA" id="ARBA00022670"/>
    </source>
</evidence>
<accession>A0A2H5PXU8</accession>
<dbReference type="InterPro" id="IPR036852">
    <property type="entry name" value="Peptidase_S8/S53_dom_sf"/>
</dbReference>
<keyword evidence="24" id="KW-1185">Reference proteome</keyword>
<dbReference type="InterPro" id="IPR036769">
    <property type="entry name" value="Ribosomal_uL11_C_sf"/>
</dbReference>
<proteinExistence type="inferred from homology"/>
<dbReference type="PROSITE" id="PS00138">
    <property type="entry name" value="SUBTILASE_SER"/>
    <property type="match status" value="1"/>
</dbReference>
<dbReference type="CDD" id="cd04852">
    <property type="entry name" value="Peptidases_S8_3"/>
    <property type="match status" value="1"/>
</dbReference>
<evidence type="ECO:0000256" key="7">
    <source>
        <dbReference type="ARBA" id="ARBA00022825"/>
    </source>
</evidence>
<dbReference type="InterPro" id="IPR041469">
    <property type="entry name" value="Subtilisin-like_FN3"/>
</dbReference>
<dbReference type="EMBL" id="BDQV01000155">
    <property type="protein sequence ID" value="GAY57172.1"/>
    <property type="molecule type" value="Genomic_DNA"/>
</dbReference>
<comment type="caution">
    <text evidence="23">The sequence shown here is derived from an EMBL/GenBank/DDBJ whole genome shotgun (WGS) entry which is preliminary data.</text>
</comment>
<keyword evidence="6 16" id="KW-0378">Hydrolase</keyword>
<dbReference type="InterPro" id="IPR000911">
    <property type="entry name" value="Ribosomal_uL11"/>
</dbReference>
<evidence type="ECO:0000256" key="12">
    <source>
        <dbReference type="ARBA" id="ARBA00035540"/>
    </source>
</evidence>
<dbReference type="Pfam" id="PF00298">
    <property type="entry name" value="Ribosomal_L11"/>
    <property type="match status" value="1"/>
</dbReference>
<dbReference type="Pfam" id="PF05922">
    <property type="entry name" value="Inhibitor_I9"/>
    <property type="match status" value="1"/>
</dbReference>
<evidence type="ECO:0000313" key="23">
    <source>
        <dbReference type="EMBL" id="GAY57172.1"/>
    </source>
</evidence>
<keyword evidence="3 16" id="KW-0645">Protease</keyword>
<dbReference type="InterPro" id="IPR034197">
    <property type="entry name" value="Peptidases_S8_3"/>
</dbReference>
<name>A0A2H5PXU8_CITUN</name>
<evidence type="ECO:0000259" key="18">
    <source>
        <dbReference type="Pfam" id="PF00082"/>
    </source>
</evidence>
<dbReference type="SUPFAM" id="SSF46906">
    <property type="entry name" value="Ribosomal protein L11, C-terminal domain"/>
    <property type="match status" value="1"/>
</dbReference>
<evidence type="ECO:0000256" key="4">
    <source>
        <dbReference type="ARBA" id="ARBA00022729"/>
    </source>
</evidence>
<evidence type="ECO:0000256" key="1">
    <source>
        <dbReference type="ARBA" id="ARBA00010537"/>
    </source>
</evidence>
<dbReference type="FunFam" id="3.40.50.200:FF:000006">
    <property type="entry name" value="Subtilisin-like protease SBT1.5"/>
    <property type="match status" value="1"/>
</dbReference>
<dbReference type="GO" id="GO:0006412">
    <property type="term" value="P:translation"/>
    <property type="evidence" value="ECO:0007669"/>
    <property type="project" value="InterPro"/>
</dbReference>
<dbReference type="PANTHER" id="PTHR10795">
    <property type="entry name" value="PROPROTEIN CONVERTASE SUBTILISIN/KEXIN"/>
    <property type="match status" value="1"/>
</dbReference>
<dbReference type="Gene3D" id="3.30.70.80">
    <property type="entry name" value="Peptidase S8 propeptide/proteinase inhibitor I9"/>
    <property type="match status" value="1"/>
</dbReference>
<sequence>MEARKTQLLRILVVILLQHHLQISLILVGATSNVHIVYMGEKKYEDPVAITKSHHRFLSTVLGSKEAAKHSILYSYKHGFSGFAARLTKTQAEKIAELPGVVQVIPNGILKLHTTRSWEFMGLHYYQSSKNLSTESNMGEGTIIGIIDTGVWPESESFSDKGMGQAPVPPHWKGICQKGEKFNSSNCNRKLIGARWFIKGIMDMINASTNTDEYFSPRDAVGHGTHTASTAAGYFVEKANYRGLAAGLARGGAPLAHLAIYKACWDIGCTDADVLKAFDKAIHDGVDVLSVSIGNEIPLFSYIDQRDSIAIGSFHAIAKGITVVSSAGNDGPVAQTIVNTAPWIITVGATTIDRAFPTAITLGNHQVLWGQSVDIGKVSHGFTGLTYSERIAFDPDSINDCRQGSLNATLAAGKIILCFSRPDTQDIQSAAISVTQAGGVGLIYAQFHTDGLDSCNLIPCIKVNYEVGTQILSYIRRARSPIAKLSSPETVIGDLVSPRVASFSSRGPNSMSPAVLKPDIVAPGVDILSAYPPIGSKDIQGYALLSGTSMSCPHVAGIAALIKSLHRDWSPAAIRSALVTTASQTGTDGMNIFEEGSTRKEANPFDIGGGHVNPNKAMNPGLVYDITVEDYIQFLCFMGHNDASISRLTKSKINCLKNNHLALDLNLPSITIPNLHNNETVTVTRKVTNVGQINSAYKALMEAPYGVNMTVEPEVISFNMTIKILSFRVTFFSNHKVHPVPDAEYRFGSLTWTDGEHFVRSPVAIRAIKFESYSDNIQWIRGSMASSLSTSTSLQNTNQQLSCSLFPSAVNLSSNSNVSLPFYDNKVKPSPLLSSTPRFLTVIAMAPPKPGGKAKAKKAVVGLIKLALEAGKATPAPPVGPALGAKGVNIMAFCKDYNARTADKAGYVIPVEITVYDDRSFTFILKTPPASVLLLKAAGVEKGSKDPKQQKVGKITIEQLRAIATEKLPDLNCTSIESAMRIIAGTAANMGIDIDPPVLETKKKEL</sequence>
<keyword evidence="4" id="KW-0732">Signal</keyword>
<dbReference type="InterPro" id="IPR000209">
    <property type="entry name" value="Peptidase_S8/S53_dom"/>
</dbReference>
<dbReference type="HAMAP" id="MF_00736">
    <property type="entry name" value="Ribosomal_uL11"/>
    <property type="match status" value="1"/>
</dbReference>
<dbReference type="FunFam" id="3.50.30.30:FF:000005">
    <property type="entry name" value="subtilisin-like protease SBT1.5"/>
    <property type="match status" value="1"/>
</dbReference>
<evidence type="ECO:0000259" key="20">
    <source>
        <dbReference type="Pfam" id="PF03946"/>
    </source>
</evidence>
<dbReference type="PRINTS" id="PR00723">
    <property type="entry name" value="SUBTILISIN"/>
</dbReference>
<organism evidence="23 24">
    <name type="scientific">Citrus unshiu</name>
    <name type="common">Satsuma mandarin</name>
    <name type="synonym">Citrus nobilis var. unshiu</name>
    <dbReference type="NCBI Taxonomy" id="55188"/>
    <lineage>
        <taxon>Eukaryota</taxon>
        <taxon>Viridiplantae</taxon>
        <taxon>Streptophyta</taxon>
        <taxon>Embryophyta</taxon>
        <taxon>Tracheophyta</taxon>
        <taxon>Spermatophyta</taxon>
        <taxon>Magnoliopsida</taxon>
        <taxon>eudicotyledons</taxon>
        <taxon>Gunneridae</taxon>
        <taxon>Pentapetalae</taxon>
        <taxon>rosids</taxon>
        <taxon>malvids</taxon>
        <taxon>Sapindales</taxon>
        <taxon>Rutaceae</taxon>
        <taxon>Aurantioideae</taxon>
        <taxon>Citrus</taxon>
    </lineage>
</organism>
<dbReference type="CDD" id="cd02120">
    <property type="entry name" value="PA_subtilisin_like"/>
    <property type="match status" value="1"/>
</dbReference>
<dbReference type="Pfam" id="PF00082">
    <property type="entry name" value="Peptidase_S8"/>
    <property type="match status" value="1"/>
</dbReference>
<dbReference type="CDD" id="cd00349">
    <property type="entry name" value="Ribosomal_L11"/>
    <property type="match status" value="1"/>
</dbReference>
<dbReference type="InterPro" id="IPR020785">
    <property type="entry name" value="Ribosomal_uL11_CS"/>
</dbReference>
<evidence type="ECO:0000256" key="8">
    <source>
        <dbReference type="ARBA" id="ARBA00022884"/>
    </source>
</evidence>
<keyword evidence="10" id="KW-0325">Glycoprotein</keyword>
<dbReference type="InterPro" id="IPR015500">
    <property type="entry name" value="Peptidase_S8_subtilisin-rel"/>
</dbReference>
<evidence type="ECO:0000256" key="6">
    <source>
        <dbReference type="ARBA" id="ARBA00022801"/>
    </source>
</evidence>
<evidence type="ECO:0000256" key="15">
    <source>
        <dbReference type="PIRSR" id="PIRSR615500-1"/>
    </source>
</evidence>
<dbReference type="AlphaFoldDB" id="A0A2H5PXU8"/>
<keyword evidence="9 17" id="KW-0689">Ribosomal protein</keyword>
<dbReference type="STRING" id="55188.A0A2H5PXU8"/>
<keyword evidence="5" id="KW-0699">rRNA-binding</keyword>
<evidence type="ECO:0000313" key="24">
    <source>
        <dbReference type="Proteomes" id="UP000236630"/>
    </source>
</evidence>
<feature type="domain" description="Large ribosomal subunit protein uL11 N-terminal" evidence="20">
    <location>
        <begin position="864"/>
        <end position="921"/>
    </location>
</feature>
<dbReference type="InterPro" id="IPR020784">
    <property type="entry name" value="Ribosomal_uL11_N"/>
</dbReference>
<dbReference type="Pfam" id="PF17766">
    <property type="entry name" value="fn3_6"/>
    <property type="match status" value="1"/>
</dbReference>
<feature type="domain" description="Peptidase S8/S53" evidence="18">
    <location>
        <begin position="139"/>
        <end position="587"/>
    </location>
</feature>
<evidence type="ECO:0000259" key="19">
    <source>
        <dbReference type="Pfam" id="PF00298"/>
    </source>
</evidence>
<dbReference type="FunFam" id="2.60.40.2310:FF:000001">
    <property type="entry name" value="Subtilisin-like protease SBT1.5"/>
    <property type="match status" value="1"/>
</dbReference>
<feature type="active site" description="Charge relay system" evidence="15 16">
    <location>
        <position position="148"/>
    </location>
</feature>
<feature type="domain" description="Subtilisin-like protease fibronectin type-III" evidence="22">
    <location>
        <begin position="664"/>
        <end position="765"/>
    </location>
</feature>
<evidence type="ECO:0000256" key="14">
    <source>
        <dbReference type="ARBA" id="ARBA00082752"/>
    </source>
</evidence>
<evidence type="ECO:0000256" key="16">
    <source>
        <dbReference type="PROSITE-ProRule" id="PRU01240"/>
    </source>
</evidence>
<evidence type="ECO:0000259" key="22">
    <source>
        <dbReference type="Pfam" id="PF17766"/>
    </source>
</evidence>
<evidence type="ECO:0000256" key="10">
    <source>
        <dbReference type="ARBA" id="ARBA00023180"/>
    </source>
</evidence>
<dbReference type="SUPFAM" id="SSF52743">
    <property type="entry name" value="Subtilisin-like"/>
    <property type="match status" value="1"/>
</dbReference>
<dbReference type="NCBIfam" id="TIGR01632">
    <property type="entry name" value="L11_bact"/>
    <property type="match status" value="1"/>
</dbReference>
<dbReference type="PROSITE" id="PS00359">
    <property type="entry name" value="RIBOSOMAL_L11"/>
    <property type="match status" value="1"/>
</dbReference>
<dbReference type="Pfam" id="PF03946">
    <property type="entry name" value="Ribosomal_L11_N"/>
    <property type="match status" value="1"/>
</dbReference>
<feature type="domain" description="Inhibitor I9" evidence="21">
    <location>
        <begin position="34"/>
        <end position="113"/>
    </location>
</feature>
<dbReference type="GO" id="GO:0006508">
    <property type="term" value="P:proteolysis"/>
    <property type="evidence" value="ECO:0007669"/>
    <property type="project" value="UniProtKB-KW"/>
</dbReference>
<keyword evidence="11 17" id="KW-0687">Ribonucleoprotein</keyword>
<dbReference type="Gene3D" id="1.10.10.250">
    <property type="entry name" value="Ribosomal protein L11, C-terminal domain"/>
    <property type="match status" value="1"/>
</dbReference>
<dbReference type="InterPro" id="IPR023828">
    <property type="entry name" value="Peptidase_S8_Ser-AS"/>
</dbReference>
<dbReference type="SMART" id="SM00649">
    <property type="entry name" value="RL11"/>
    <property type="match status" value="1"/>
</dbReference>
<dbReference type="Gene3D" id="3.50.30.30">
    <property type="match status" value="1"/>
</dbReference>
<dbReference type="InterPro" id="IPR036796">
    <property type="entry name" value="Ribosomal_uL11_N_sf"/>
</dbReference>
<dbReference type="Proteomes" id="UP000236630">
    <property type="component" value="Unassembled WGS sequence"/>
</dbReference>
<dbReference type="InterPro" id="IPR037045">
    <property type="entry name" value="S8pro/Inhibitor_I9_sf"/>
</dbReference>
<evidence type="ECO:0000259" key="21">
    <source>
        <dbReference type="Pfam" id="PF05922"/>
    </source>
</evidence>
<gene>
    <name evidence="23" type="ORF">CUMW_177370</name>
</gene>
<dbReference type="PROSITE" id="PS51892">
    <property type="entry name" value="SUBTILASE"/>
    <property type="match status" value="1"/>
</dbReference>
<keyword evidence="8" id="KW-0694">RNA-binding</keyword>
<comment type="similarity">
    <text evidence="1 17">Belongs to the universal ribosomal protein uL11 family.</text>
</comment>
<dbReference type="Gene3D" id="2.60.40.2310">
    <property type="match status" value="1"/>
</dbReference>
<evidence type="ECO:0000256" key="2">
    <source>
        <dbReference type="ARBA" id="ARBA00011073"/>
    </source>
</evidence>
<keyword evidence="7 16" id="KW-0720">Serine protease</keyword>
<comment type="similarity">
    <text evidence="2 16">Belongs to the peptidase S8 family.</text>
</comment>
<evidence type="ECO:0000256" key="17">
    <source>
        <dbReference type="RuleBase" id="RU003978"/>
    </source>
</evidence>
<evidence type="ECO:0000256" key="5">
    <source>
        <dbReference type="ARBA" id="ARBA00022730"/>
    </source>
</evidence>
<dbReference type="InterPro" id="IPR020783">
    <property type="entry name" value="Ribosomal_uL11_C"/>
</dbReference>
<dbReference type="GO" id="GO:1990904">
    <property type="term" value="C:ribonucleoprotein complex"/>
    <property type="evidence" value="ECO:0007669"/>
    <property type="project" value="UniProtKB-KW"/>
</dbReference>
<dbReference type="InterPro" id="IPR045051">
    <property type="entry name" value="SBT"/>
</dbReference>
<protein>
    <recommendedName>
        <fullName evidence="13">Large ribosomal subunit protein uL11c</fullName>
    </recommendedName>
    <alternativeName>
        <fullName evidence="12">50S ribosomal protein L11, chloroplastic</fullName>
    </alternativeName>
    <alternativeName>
        <fullName evidence="14">CL11</fullName>
    </alternativeName>
</protein>
<dbReference type="InterPro" id="IPR006519">
    <property type="entry name" value="Ribosomal_uL11_bac-typ"/>
</dbReference>
<reference evidence="23 24" key="1">
    <citation type="journal article" date="2017" name="Front. Genet.">
        <title>Draft sequencing of the heterozygous diploid genome of Satsuma (Citrus unshiu Marc.) using a hybrid assembly approach.</title>
        <authorList>
            <person name="Shimizu T."/>
            <person name="Tanizawa Y."/>
            <person name="Mochizuki T."/>
            <person name="Nagasaki H."/>
            <person name="Yoshioka T."/>
            <person name="Toyoda A."/>
            <person name="Fujiyama A."/>
            <person name="Kaminuma E."/>
            <person name="Nakamura Y."/>
        </authorList>
    </citation>
    <scope>NUCLEOTIDE SEQUENCE [LARGE SCALE GENOMIC DNA]</scope>
    <source>
        <strain evidence="24">cv. Miyagawa wase</strain>
    </source>
</reference>
<dbReference type="FunFam" id="3.30.70.80:FF:000002">
    <property type="entry name" value="Subtilisin-like protease SBT5.3"/>
    <property type="match status" value="1"/>
</dbReference>
<feature type="domain" description="Large ribosomal subunit protein uL11 C-terminal" evidence="19">
    <location>
        <begin position="926"/>
        <end position="994"/>
    </location>
</feature>
<evidence type="ECO:0000256" key="13">
    <source>
        <dbReference type="ARBA" id="ARBA00068991"/>
    </source>
</evidence>
<feature type="active site" description="Charge relay system" evidence="15 16">
    <location>
        <position position="549"/>
    </location>
</feature>